<feature type="compositionally biased region" description="Low complexity" evidence="5">
    <location>
        <begin position="613"/>
        <end position="626"/>
    </location>
</feature>
<evidence type="ECO:0000256" key="4">
    <source>
        <dbReference type="SAM" id="Coils"/>
    </source>
</evidence>
<keyword evidence="2" id="KW-0863">Zinc-finger</keyword>
<dbReference type="AlphaFoldDB" id="A0A9W6ZT08"/>
<feature type="region of interest" description="Disordered" evidence="5">
    <location>
        <begin position="588"/>
        <end position="626"/>
    </location>
</feature>
<evidence type="ECO:0000313" key="7">
    <source>
        <dbReference type="EMBL" id="GMH57536.1"/>
    </source>
</evidence>
<evidence type="ECO:0000256" key="1">
    <source>
        <dbReference type="ARBA" id="ARBA00022723"/>
    </source>
</evidence>
<gene>
    <name evidence="7" type="ORF">TrRE_jg8089</name>
</gene>
<feature type="compositionally biased region" description="Basic and acidic residues" evidence="5">
    <location>
        <begin position="667"/>
        <end position="680"/>
    </location>
</feature>
<dbReference type="InterPro" id="IPR011124">
    <property type="entry name" value="Znf_CW"/>
</dbReference>
<comment type="caution">
    <text evidence="7">The sequence shown here is derived from an EMBL/GenBank/DDBJ whole genome shotgun (WGS) entry which is preliminary data.</text>
</comment>
<evidence type="ECO:0000259" key="6">
    <source>
        <dbReference type="PROSITE" id="PS51050"/>
    </source>
</evidence>
<feature type="domain" description="CW-type" evidence="6">
    <location>
        <begin position="546"/>
        <end position="607"/>
    </location>
</feature>
<feature type="compositionally biased region" description="Low complexity" evidence="5">
    <location>
        <begin position="726"/>
        <end position="735"/>
    </location>
</feature>
<dbReference type="Gene3D" id="3.30.40.100">
    <property type="match status" value="1"/>
</dbReference>
<reference evidence="7" key="1">
    <citation type="submission" date="2022-07" db="EMBL/GenBank/DDBJ databases">
        <title>Genome analysis of Parmales, a sister group of diatoms, reveals the evolutionary specialization of diatoms from phago-mixotrophs to photoautotrophs.</title>
        <authorList>
            <person name="Ban H."/>
            <person name="Sato S."/>
            <person name="Yoshikawa S."/>
            <person name="Kazumasa Y."/>
            <person name="Nakamura Y."/>
            <person name="Ichinomiya M."/>
            <person name="Saitoh K."/>
            <person name="Sato N."/>
            <person name="Blanc-Mathieu R."/>
            <person name="Endo H."/>
            <person name="Kuwata A."/>
            <person name="Ogata H."/>
        </authorList>
    </citation>
    <scope>NUCLEOTIDE SEQUENCE</scope>
</reference>
<proteinExistence type="predicted"/>
<evidence type="ECO:0000256" key="2">
    <source>
        <dbReference type="ARBA" id="ARBA00022771"/>
    </source>
</evidence>
<keyword evidence="4" id="KW-0175">Coiled coil</keyword>
<keyword evidence="1" id="KW-0479">Metal-binding</keyword>
<keyword evidence="3" id="KW-0862">Zinc</keyword>
<dbReference type="Proteomes" id="UP001165082">
    <property type="component" value="Unassembled WGS sequence"/>
</dbReference>
<accession>A0A9W6ZT08</accession>
<dbReference type="GO" id="GO:0008270">
    <property type="term" value="F:zinc ion binding"/>
    <property type="evidence" value="ECO:0007669"/>
    <property type="project" value="UniProtKB-KW"/>
</dbReference>
<feature type="coiled-coil region" evidence="4">
    <location>
        <begin position="431"/>
        <end position="485"/>
    </location>
</feature>
<evidence type="ECO:0000256" key="5">
    <source>
        <dbReference type="SAM" id="MobiDB-lite"/>
    </source>
</evidence>
<feature type="compositionally biased region" description="Gly residues" evidence="5">
    <location>
        <begin position="707"/>
        <end position="725"/>
    </location>
</feature>
<protein>
    <recommendedName>
        <fullName evidence="6">CW-type domain-containing protein</fullName>
    </recommendedName>
</protein>
<feature type="region of interest" description="Disordered" evidence="5">
    <location>
        <begin position="662"/>
        <end position="735"/>
    </location>
</feature>
<organism evidence="7 8">
    <name type="scientific">Triparma retinervis</name>
    <dbReference type="NCBI Taxonomy" id="2557542"/>
    <lineage>
        <taxon>Eukaryota</taxon>
        <taxon>Sar</taxon>
        <taxon>Stramenopiles</taxon>
        <taxon>Ochrophyta</taxon>
        <taxon>Bolidophyceae</taxon>
        <taxon>Parmales</taxon>
        <taxon>Triparmaceae</taxon>
        <taxon>Triparma</taxon>
    </lineage>
</organism>
<dbReference type="OrthoDB" id="206148at2759"/>
<evidence type="ECO:0000256" key="3">
    <source>
        <dbReference type="ARBA" id="ARBA00022833"/>
    </source>
</evidence>
<dbReference type="CDD" id="cd22249">
    <property type="entry name" value="UDM1_RNF168_RNF169-like"/>
    <property type="match status" value="1"/>
</dbReference>
<dbReference type="Pfam" id="PF07496">
    <property type="entry name" value="zf-CW"/>
    <property type="match status" value="1"/>
</dbReference>
<dbReference type="EMBL" id="BRXZ01000923">
    <property type="protein sequence ID" value="GMH57536.1"/>
    <property type="molecule type" value="Genomic_DNA"/>
</dbReference>
<sequence length="735" mass="83355">MVTELVKRKYLNEIDGRDTARCLAVNVDKSTDVEDLCARLGEKYGGRVKEKWCLDDPNPYTQIILDYFWIPPGWAEQHWTEKFFTANLTNFASILAPNGCVYLPFQEHTFNMCVKNINKLRKNYSVTFLKKWELDEIALWRYTQDIDEDVMQNVYRKKLEQEEEYCILYNFNKIADDSYTQAALSWLDDIPNTRYIKLRLLSPEDHKIAKMHRSKHPLPMVDPKSSEPIHYAGFVHMVGKKKNVVREFGKVDDSTQKLRSVLNMPPPTFEMLNEEGMTVATKRYRFLAWRCAAADDRRLKYFANKALKSPTAKLVPAPSWCMKWCEIQGISRGPATVVSDPVAWEDLAHEMTRQFSPAYLLSEAYRLSIAMKAVFNDAIRGLVHFGLEQYPVVSRKDWDYNFPELCTTPLWVIHYVIDYHLNSQGDPVHTYDELMAAKRKQIEEREAIKRQEQEKAMKREQARLRREEERLIRNEAKRKKKATEAMELEGAMSARETQEDDNLLVIVETTLVLKTVRDMINKVITRIDGPDSSEIEVDNDKTIRAKVESVNWVQCDKCDAWHILPKEKDPNVIPETWTCEMATWTLQQQESDKPPASNKPTPNKLPPPLPVHSTSSTASSSSPSAISPLFTTSASSVEESSPILLQSASSASSGESSPIILPAAKKQKLEPRALKDDKNDLTPMLTTTTTATTTISPHSVDNTSNGDGNGDGDGNGNGNGDGNGDGSSSSFPPTS</sequence>
<keyword evidence="8" id="KW-1185">Reference proteome</keyword>
<dbReference type="PROSITE" id="PS51050">
    <property type="entry name" value="ZF_CW"/>
    <property type="match status" value="1"/>
</dbReference>
<evidence type="ECO:0000313" key="8">
    <source>
        <dbReference type="Proteomes" id="UP001165082"/>
    </source>
</evidence>
<name>A0A9W6ZT08_9STRA</name>